<dbReference type="GO" id="GO:0006865">
    <property type="term" value="P:amino acid transport"/>
    <property type="evidence" value="ECO:0007669"/>
    <property type="project" value="UniProtKB-KW"/>
</dbReference>
<evidence type="ECO:0000256" key="6">
    <source>
        <dbReference type="ARBA" id="ARBA00022989"/>
    </source>
</evidence>
<comment type="similarity">
    <text evidence="8">Belongs to the binding-protein-dependent transport system permease family. LivHM subfamily.</text>
</comment>
<evidence type="ECO:0000256" key="1">
    <source>
        <dbReference type="ARBA" id="ARBA00004651"/>
    </source>
</evidence>
<dbReference type="PANTHER" id="PTHR11795:SF450">
    <property type="entry name" value="ABC TRANSPORTER PERMEASE PROTEIN"/>
    <property type="match status" value="1"/>
</dbReference>
<keyword evidence="7 9" id="KW-0472">Membrane</keyword>
<dbReference type="Pfam" id="PF02653">
    <property type="entry name" value="BPD_transp_2"/>
    <property type="match status" value="1"/>
</dbReference>
<keyword evidence="6 9" id="KW-1133">Transmembrane helix</keyword>
<keyword evidence="2" id="KW-0813">Transport</keyword>
<comment type="subcellular location">
    <subcellularLocation>
        <location evidence="1">Cell membrane</location>
        <topology evidence="1">Multi-pass membrane protein</topology>
    </subcellularLocation>
</comment>
<comment type="caution">
    <text evidence="10">The sequence shown here is derived from an EMBL/GenBank/DDBJ whole genome shotgun (WGS) entry which is preliminary data.</text>
</comment>
<dbReference type="GO" id="GO:0005886">
    <property type="term" value="C:plasma membrane"/>
    <property type="evidence" value="ECO:0007669"/>
    <property type="project" value="UniProtKB-SubCell"/>
</dbReference>
<evidence type="ECO:0000256" key="9">
    <source>
        <dbReference type="SAM" id="Phobius"/>
    </source>
</evidence>
<dbReference type="OrthoDB" id="9807115at2"/>
<feature type="transmembrane region" description="Helical" evidence="9">
    <location>
        <begin position="6"/>
        <end position="28"/>
    </location>
</feature>
<accession>A0A418V0Z3</accession>
<organism evidence="10 11">
    <name type="scientific">Rhodopseudomonas palustris</name>
    <dbReference type="NCBI Taxonomy" id="1076"/>
    <lineage>
        <taxon>Bacteria</taxon>
        <taxon>Pseudomonadati</taxon>
        <taxon>Pseudomonadota</taxon>
        <taxon>Alphaproteobacteria</taxon>
        <taxon>Hyphomicrobiales</taxon>
        <taxon>Nitrobacteraceae</taxon>
        <taxon>Rhodopseudomonas</taxon>
    </lineage>
</organism>
<dbReference type="RefSeq" id="WP_119858386.1">
    <property type="nucleotide sequence ID" value="NZ_QYYD01000023.1"/>
</dbReference>
<sequence>MAELLMTLLGGAKIGAVYALAAIGLVVIHKATRTVNFAHGGLVMLGAFATYQIVVVYEWPYWTAYVLVPILIGALGAFLEISVLRPLRKADLFIVIVGTIFLGTLLSEAFRLAENSELLAVPAVFKGRPFLIEFGGSVVIVTREQLWVTLGALATGLAALVTFRYLPLGRSMRAMASNSRGAQLCGYSVEGVYVTTWFLGSALAGLAGAFAAPSKGVSPDLAVFIISSAFIAAVIGGFDSLGGALIGGILLGIIETLAAAYVSSTLGTAISFFILFCVLLVRPEGLFPEAKRRHV</sequence>
<keyword evidence="4 9" id="KW-0812">Transmembrane</keyword>
<protein>
    <submittedName>
        <fullName evidence="10">Branched-chain amino acid ABC transporter permease</fullName>
    </submittedName>
</protein>
<name>A0A418V0Z3_RHOPL</name>
<keyword evidence="3" id="KW-1003">Cell membrane</keyword>
<feature type="transmembrane region" description="Helical" evidence="9">
    <location>
        <begin position="258"/>
        <end position="281"/>
    </location>
</feature>
<dbReference type="InterPro" id="IPR052157">
    <property type="entry name" value="BCAA_transport_permease"/>
</dbReference>
<evidence type="ECO:0000313" key="10">
    <source>
        <dbReference type="EMBL" id="RJF69500.1"/>
    </source>
</evidence>
<feature type="transmembrane region" description="Helical" evidence="9">
    <location>
        <begin position="146"/>
        <end position="166"/>
    </location>
</feature>
<evidence type="ECO:0000256" key="4">
    <source>
        <dbReference type="ARBA" id="ARBA00022692"/>
    </source>
</evidence>
<reference evidence="10 11" key="1">
    <citation type="submission" date="2018-09" db="EMBL/GenBank/DDBJ databases">
        <title>Draft genome sequence of Rhodopseudomonas palustris 2.1.18.</title>
        <authorList>
            <person name="Robertson S.L."/>
            <person name="Meyer T.E."/>
            <person name="Kyndt J.A."/>
        </authorList>
    </citation>
    <scope>NUCLEOTIDE SEQUENCE [LARGE SCALE GENOMIC DNA]</scope>
    <source>
        <strain evidence="10 11">2.1.18</strain>
    </source>
</reference>
<feature type="transmembrane region" description="Helical" evidence="9">
    <location>
        <begin position="187"/>
        <end position="212"/>
    </location>
</feature>
<feature type="transmembrane region" description="Helical" evidence="9">
    <location>
        <begin position="35"/>
        <end position="53"/>
    </location>
</feature>
<gene>
    <name evidence="10" type="ORF">D4Q52_20290</name>
</gene>
<evidence type="ECO:0000256" key="8">
    <source>
        <dbReference type="ARBA" id="ARBA00037998"/>
    </source>
</evidence>
<keyword evidence="5" id="KW-0029">Amino-acid transport</keyword>
<evidence type="ECO:0000256" key="3">
    <source>
        <dbReference type="ARBA" id="ARBA00022475"/>
    </source>
</evidence>
<dbReference type="AlphaFoldDB" id="A0A418V0Z3"/>
<dbReference type="Proteomes" id="UP000285523">
    <property type="component" value="Unassembled WGS sequence"/>
</dbReference>
<evidence type="ECO:0000256" key="7">
    <source>
        <dbReference type="ARBA" id="ARBA00023136"/>
    </source>
</evidence>
<feature type="transmembrane region" description="Helical" evidence="9">
    <location>
        <begin position="224"/>
        <end position="251"/>
    </location>
</feature>
<evidence type="ECO:0000256" key="5">
    <source>
        <dbReference type="ARBA" id="ARBA00022970"/>
    </source>
</evidence>
<dbReference type="CDD" id="cd06582">
    <property type="entry name" value="TM_PBP1_LivH_like"/>
    <property type="match status" value="1"/>
</dbReference>
<proteinExistence type="inferred from homology"/>
<dbReference type="EMBL" id="QYYD01000023">
    <property type="protein sequence ID" value="RJF69500.1"/>
    <property type="molecule type" value="Genomic_DNA"/>
</dbReference>
<feature type="transmembrane region" description="Helical" evidence="9">
    <location>
        <begin position="91"/>
        <end position="110"/>
    </location>
</feature>
<evidence type="ECO:0000313" key="11">
    <source>
        <dbReference type="Proteomes" id="UP000285523"/>
    </source>
</evidence>
<evidence type="ECO:0000256" key="2">
    <source>
        <dbReference type="ARBA" id="ARBA00022448"/>
    </source>
</evidence>
<feature type="transmembrane region" description="Helical" evidence="9">
    <location>
        <begin position="59"/>
        <end position="79"/>
    </location>
</feature>
<dbReference type="PANTHER" id="PTHR11795">
    <property type="entry name" value="BRANCHED-CHAIN AMINO ACID TRANSPORT SYSTEM PERMEASE PROTEIN LIVH"/>
    <property type="match status" value="1"/>
</dbReference>
<dbReference type="GO" id="GO:0022857">
    <property type="term" value="F:transmembrane transporter activity"/>
    <property type="evidence" value="ECO:0007669"/>
    <property type="project" value="InterPro"/>
</dbReference>
<dbReference type="InterPro" id="IPR001851">
    <property type="entry name" value="ABC_transp_permease"/>
</dbReference>